<dbReference type="EMBL" id="CAJNYV010000857">
    <property type="protein sequence ID" value="CAF3389874.1"/>
    <property type="molecule type" value="Genomic_DNA"/>
</dbReference>
<accession>A0A817ZCM3</accession>
<organism evidence="4 6">
    <name type="scientific">Rotaria socialis</name>
    <dbReference type="NCBI Taxonomy" id="392032"/>
    <lineage>
        <taxon>Eukaryota</taxon>
        <taxon>Metazoa</taxon>
        <taxon>Spiralia</taxon>
        <taxon>Gnathifera</taxon>
        <taxon>Rotifera</taxon>
        <taxon>Eurotatoria</taxon>
        <taxon>Bdelloidea</taxon>
        <taxon>Philodinida</taxon>
        <taxon>Philodinidae</taxon>
        <taxon>Rotaria</taxon>
    </lineage>
</organism>
<gene>
    <name evidence="4" type="ORF">KIK155_LOCUS7096</name>
    <name evidence="5" type="ORF">TOA249_LOCUS18034</name>
</gene>
<feature type="domain" description="Bulb-type lectin" evidence="3">
    <location>
        <begin position="145"/>
        <end position="264"/>
    </location>
</feature>
<feature type="transmembrane region" description="Helical" evidence="2">
    <location>
        <begin position="21"/>
        <end position="45"/>
    </location>
</feature>
<dbReference type="Gene3D" id="2.90.10.10">
    <property type="entry name" value="Bulb-type lectin domain"/>
    <property type="match status" value="1"/>
</dbReference>
<dbReference type="InterPro" id="IPR001480">
    <property type="entry name" value="Bulb-type_lectin_dom"/>
</dbReference>
<keyword evidence="2" id="KW-0472">Membrane</keyword>
<feature type="region of interest" description="Disordered" evidence="1">
    <location>
        <begin position="79"/>
        <end position="137"/>
    </location>
</feature>
<name>A0A817ZCM3_9BILA</name>
<evidence type="ECO:0000256" key="1">
    <source>
        <dbReference type="SAM" id="MobiDB-lite"/>
    </source>
</evidence>
<evidence type="ECO:0000313" key="5">
    <source>
        <dbReference type="EMBL" id="CAF4717171.1"/>
    </source>
</evidence>
<keyword evidence="2" id="KW-1133">Transmembrane helix</keyword>
<dbReference type="Proteomes" id="UP000663865">
    <property type="component" value="Unassembled WGS sequence"/>
</dbReference>
<dbReference type="Proteomes" id="UP000663838">
    <property type="component" value="Unassembled WGS sequence"/>
</dbReference>
<dbReference type="PROSITE" id="PS50927">
    <property type="entry name" value="BULB_LECTIN"/>
    <property type="match status" value="1"/>
</dbReference>
<sequence length="268" mass="27988">MHRNKFNDKPQLAVTNQAWKPIAIGIIVGGLLAGVAFASMLSLYLTEQTEESALSTTTSTTLTATTASTTTVLTTSTTTTSTTSTTTASTTSTTTTSTTSTTSTTTTSTTSTTSTTTTTSTTSTTSTTTTSTTSTTTTTAPVSSICVTNTSANLYNNQFVYSPTSQIYATGLLNNQFGVYIAYGYANVTSTALWTAAQSSISQAYTLALQTDRNLVVYSSTSGALWNTATNNGGIGSPFCFQMLDSGNLIWTDDTNTIIWQTNTVQTG</sequence>
<protein>
    <recommendedName>
        <fullName evidence="3">Bulb-type lectin domain-containing protein</fullName>
    </recommendedName>
</protein>
<evidence type="ECO:0000256" key="2">
    <source>
        <dbReference type="SAM" id="Phobius"/>
    </source>
</evidence>
<dbReference type="AlphaFoldDB" id="A0A817ZCM3"/>
<evidence type="ECO:0000259" key="3">
    <source>
        <dbReference type="PROSITE" id="PS50927"/>
    </source>
</evidence>
<dbReference type="InterPro" id="IPR036426">
    <property type="entry name" value="Bulb-type_lectin_dom_sf"/>
</dbReference>
<dbReference type="SUPFAM" id="SSF51110">
    <property type="entry name" value="alpha-D-mannose-specific plant lectins"/>
    <property type="match status" value="1"/>
</dbReference>
<reference evidence="4" key="1">
    <citation type="submission" date="2021-02" db="EMBL/GenBank/DDBJ databases">
        <authorList>
            <person name="Nowell W R."/>
        </authorList>
    </citation>
    <scope>NUCLEOTIDE SEQUENCE</scope>
</reference>
<evidence type="ECO:0000313" key="6">
    <source>
        <dbReference type="Proteomes" id="UP000663865"/>
    </source>
</evidence>
<keyword evidence="2" id="KW-0812">Transmembrane</keyword>
<comment type="caution">
    <text evidence="4">The sequence shown here is derived from an EMBL/GenBank/DDBJ whole genome shotgun (WGS) entry which is preliminary data.</text>
</comment>
<proteinExistence type="predicted"/>
<dbReference type="EMBL" id="CAJOBS010001318">
    <property type="protein sequence ID" value="CAF4717171.1"/>
    <property type="molecule type" value="Genomic_DNA"/>
</dbReference>
<evidence type="ECO:0000313" key="4">
    <source>
        <dbReference type="EMBL" id="CAF3389874.1"/>
    </source>
</evidence>